<name>A0A835ZES6_9STRA</name>
<protein>
    <submittedName>
        <fullName evidence="2">Uncharacterized protein</fullName>
    </submittedName>
</protein>
<feature type="compositionally biased region" description="Acidic residues" evidence="1">
    <location>
        <begin position="490"/>
        <end position="507"/>
    </location>
</feature>
<dbReference type="AlphaFoldDB" id="A0A835ZES6"/>
<evidence type="ECO:0000256" key="1">
    <source>
        <dbReference type="SAM" id="MobiDB-lite"/>
    </source>
</evidence>
<comment type="caution">
    <text evidence="2">The sequence shown here is derived from an EMBL/GenBank/DDBJ whole genome shotgun (WGS) entry which is preliminary data.</text>
</comment>
<evidence type="ECO:0000313" key="2">
    <source>
        <dbReference type="EMBL" id="KAG5192441.1"/>
    </source>
</evidence>
<dbReference type="InterPro" id="IPR036770">
    <property type="entry name" value="Ankyrin_rpt-contain_sf"/>
</dbReference>
<dbReference type="Proteomes" id="UP000664859">
    <property type="component" value="Unassembled WGS sequence"/>
</dbReference>
<organism evidence="2 3">
    <name type="scientific">Tribonema minus</name>
    <dbReference type="NCBI Taxonomy" id="303371"/>
    <lineage>
        <taxon>Eukaryota</taxon>
        <taxon>Sar</taxon>
        <taxon>Stramenopiles</taxon>
        <taxon>Ochrophyta</taxon>
        <taxon>PX clade</taxon>
        <taxon>Xanthophyceae</taxon>
        <taxon>Tribonematales</taxon>
        <taxon>Tribonemataceae</taxon>
        <taxon>Tribonema</taxon>
    </lineage>
</organism>
<dbReference type="Gene3D" id="1.25.40.20">
    <property type="entry name" value="Ankyrin repeat-containing domain"/>
    <property type="match status" value="1"/>
</dbReference>
<evidence type="ECO:0000313" key="3">
    <source>
        <dbReference type="Proteomes" id="UP000664859"/>
    </source>
</evidence>
<gene>
    <name evidence="2" type="ORF">JKP88DRAFT_293090</name>
</gene>
<reference evidence="2" key="1">
    <citation type="submission" date="2021-02" db="EMBL/GenBank/DDBJ databases">
        <title>First Annotated Genome of the Yellow-green Alga Tribonema minus.</title>
        <authorList>
            <person name="Mahan K.M."/>
        </authorList>
    </citation>
    <scope>NUCLEOTIDE SEQUENCE</scope>
    <source>
        <strain evidence="2">UTEX B ZZ1240</strain>
    </source>
</reference>
<dbReference type="EMBL" id="JAFCMP010000005">
    <property type="protein sequence ID" value="KAG5192441.1"/>
    <property type="molecule type" value="Genomic_DNA"/>
</dbReference>
<keyword evidence="3" id="KW-1185">Reference proteome</keyword>
<accession>A0A835ZES6</accession>
<feature type="region of interest" description="Disordered" evidence="1">
    <location>
        <begin position="486"/>
        <end position="507"/>
    </location>
</feature>
<proteinExistence type="predicted"/>
<sequence>MANTRGGASKAKKKQPSIPASLASASLRAELAKAKAAHAVCAKRLRHSELQLHEHLQQQRQESGAFSFLLERHSAMINAVLAFVGPGSWLYVAGVSRGVRGLYLTAVAQSNPDALYATTFKAAVATVATFDLATTANLSPHRKGFSLAAGEHAPMQVLERARSIAFPFVRPSFARGAARGTRLDVLFWQRQHFCFDFPYSTLRSVLTEAAARGDALILRWAWSEASDHDSFDFSTDDLCDAAAAAGHLLALQWLLATCTPYHAEVAKPPLLNAAAGGGHRHVMRWLEEAWNVRCDEETAYAASGAGTQPTATAMGGHGMLSGALACSISNTPSKASCPRKPQNAKKVLSISAPPLSGALLAAAAAGKTTTPEQLRWVRARGGGDWSAGGRNDMLRRAMQAGNFAIVDYLVAEGAEWPPLVDENFNLKYALPTLKAAVARRCPWGVWGPEVCARLRGRLGERRGGGAAAAAALAWAHAAGAPCHCALRDSSEEEGGEGEEEEEEEEGV</sequence>